<dbReference type="AlphaFoldDB" id="A0A060NRQ3"/>
<gene>
    <name evidence="1" type="ORF">SRAA_2364</name>
</gene>
<evidence type="ECO:0000313" key="1">
    <source>
        <dbReference type="EMBL" id="BAO82218.1"/>
    </source>
</evidence>
<name>A0A060NRQ3_9BURK</name>
<dbReference type="EMBL" id="AP014568">
    <property type="protein sequence ID" value="BAO82218.1"/>
    <property type="molecule type" value="Genomic_DNA"/>
</dbReference>
<sequence>MAFRFKSRSTGDVLMLEHNAKQLLQILGKEQSGPGILLAEHMPAAIEALQAAVAHEEAEFERKKKEAIEKGEYVPDPERVSLRTRVTPFIDMLKHCMNERTDVVWGV</sequence>
<dbReference type="Proteomes" id="UP000067461">
    <property type="component" value="Chromosome"/>
</dbReference>
<evidence type="ECO:0008006" key="3">
    <source>
        <dbReference type="Google" id="ProtNLM"/>
    </source>
</evidence>
<proteinExistence type="predicted"/>
<dbReference type="HOGENOM" id="CLU_146690_0_0_4"/>
<dbReference type="STRING" id="1458425.SRAA_2364"/>
<protein>
    <recommendedName>
        <fullName evidence="3">DUF1840 domain-containing protein</fullName>
    </recommendedName>
</protein>
<accession>A0A060NRQ3</accession>
<evidence type="ECO:0000313" key="2">
    <source>
        <dbReference type="Proteomes" id="UP000067461"/>
    </source>
</evidence>
<dbReference type="Pfam" id="PF08895">
    <property type="entry name" value="DUF1840"/>
    <property type="match status" value="1"/>
</dbReference>
<dbReference type="RefSeq" id="WP_045533855.1">
    <property type="nucleotide sequence ID" value="NZ_AP014568.1"/>
</dbReference>
<keyword evidence="2" id="KW-1185">Reference proteome</keyword>
<organism evidence="1 2">
    <name type="scientific">Serpentinimonas raichei</name>
    <dbReference type="NCBI Taxonomy" id="1458425"/>
    <lineage>
        <taxon>Bacteria</taxon>
        <taxon>Pseudomonadati</taxon>
        <taxon>Pseudomonadota</taxon>
        <taxon>Betaproteobacteria</taxon>
        <taxon>Burkholderiales</taxon>
        <taxon>Comamonadaceae</taxon>
        <taxon>Serpentinimonas</taxon>
    </lineage>
</organism>
<dbReference type="InterPro" id="IPR014991">
    <property type="entry name" value="DUF1840"/>
</dbReference>
<dbReference type="KEGG" id="cbaa:SRAA_2364"/>
<dbReference type="OrthoDB" id="5296629at2"/>
<reference evidence="1 2" key="1">
    <citation type="journal article" date="2014" name="Nat. Commun.">
        <title>Physiological and genomic features of highly alkaliphilic hydrogen-utilizing Betaproteobacteria from a continental serpentinizing site.</title>
        <authorList>
            <person name="Suzuki S."/>
            <person name="Kuenen J.G."/>
            <person name="Schipper K."/>
            <person name="van der Velde S."/>
            <person name="Ishii S."/>
            <person name="Wu A."/>
            <person name="Sorokin D.Y."/>
            <person name="Tenney A."/>
            <person name="Meng X.Y."/>
            <person name="Morrill P.L."/>
            <person name="Kamagata Y."/>
            <person name="Muyzer G."/>
            <person name="Nealson K.H."/>
        </authorList>
    </citation>
    <scope>NUCLEOTIDE SEQUENCE [LARGE SCALE GENOMIC DNA]</scope>
    <source>
        <strain evidence="1 2">A1</strain>
    </source>
</reference>